<feature type="domain" description="CRIB" evidence="14">
    <location>
        <begin position="73"/>
        <end position="86"/>
    </location>
</feature>
<evidence type="ECO:0000256" key="1">
    <source>
        <dbReference type="ARBA" id="ARBA00001946"/>
    </source>
</evidence>
<evidence type="ECO:0000256" key="5">
    <source>
        <dbReference type="ARBA" id="ARBA00022679"/>
    </source>
</evidence>
<comment type="similarity">
    <text evidence="2">Belongs to the protein kinase superfamily. STE Ser/Thr protein kinase family. STE20 subfamily.</text>
</comment>
<evidence type="ECO:0000256" key="10">
    <source>
        <dbReference type="ARBA" id="ARBA00022842"/>
    </source>
</evidence>
<dbReference type="CDD" id="cd06614">
    <property type="entry name" value="STKc_PAK"/>
    <property type="match status" value="1"/>
</dbReference>
<dbReference type="Gene3D" id="3.90.810.10">
    <property type="entry name" value="CRIB domain"/>
    <property type="match status" value="1"/>
</dbReference>
<dbReference type="AlphaFoldDB" id="A0A1J4K8D3"/>
<dbReference type="CDD" id="cd01093">
    <property type="entry name" value="CRIB_PAK_like"/>
    <property type="match status" value="1"/>
</dbReference>
<dbReference type="GO" id="GO:0004674">
    <property type="term" value="F:protein serine/threonine kinase activity"/>
    <property type="evidence" value="ECO:0007669"/>
    <property type="project" value="UniProtKB-KW"/>
</dbReference>
<comment type="catalytic activity">
    <reaction evidence="12">
        <text>L-seryl-[protein] + ATP = O-phospho-L-seryl-[protein] + ADP + H(+)</text>
        <dbReference type="Rhea" id="RHEA:17989"/>
        <dbReference type="Rhea" id="RHEA-COMP:9863"/>
        <dbReference type="Rhea" id="RHEA-COMP:11604"/>
        <dbReference type="ChEBI" id="CHEBI:15378"/>
        <dbReference type="ChEBI" id="CHEBI:29999"/>
        <dbReference type="ChEBI" id="CHEBI:30616"/>
        <dbReference type="ChEBI" id="CHEBI:83421"/>
        <dbReference type="ChEBI" id="CHEBI:456216"/>
        <dbReference type="EC" id="2.7.11.1"/>
    </reaction>
</comment>
<evidence type="ECO:0000256" key="8">
    <source>
        <dbReference type="ARBA" id="ARBA00022777"/>
    </source>
</evidence>
<dbReference type="InterPro" id="IPR000095">
    <property type="entry name" value="CRIB_dom"/>
</dbReference>
<dbReference type="SMART" id="SM00220">
    <property type="entry name" value="S_TKc"/>
    <property type="match status" value="1"/>
</dbReference>
<comment type="catalytic activity">
    <reaction evidence="11">
        <text>L-threonyl-[protein] + ATP = O-phospho-L-threonyl-[protein] + ADP + H(+)</text>
        <dbReference type="Rhea" id="RHEA:46608"/>
        <dbReference type="Rhea" id="RHEA-COMP:11060"/>
        <dbReference type="Rhea" id="RHEA-COMP:11605"/>
        <dbReference type="ChEBI" id="CHEBI:15378"/>
        <dbReference type="ChEBI" id="CHEBI:30013"/>
        <dbReference type="ChEBI" id="CHEBI:30616"/>
        <dbReference type="ChEBI" id="CHEBI:61977"/>
        <dbReference type="ChEBI" id="CHEBI:456216"/>
        <dbReference type="EC" id="2.7.11.1"/>
    </reaction>
</comment>
<dbReference type="PANTHER" id="PTHR45832:SF22">
    <property type="entry name" value="SERINE_THREONINE-PROTEIN KINASE SAMKA-RELATED"/>
    <property type="match status" value="1"/>
</dbReference>
<dbReference type="SUPFAM" id="SSF56112">
    <property type="entry name" value="Protein kinase-like (PK-like)"/>
    <property type="match status" value="1"/>
</dbReference>
<organism evidence="15 16">
    <name type="scientific">Tritrichomonas foetus</name>
    <dbReference type="NCBI Taxonomy" id="1144522"/>
    <lineage>
        <taxon>Eukaryota</taxon>
        <taxon>Metamonada</taxon>
        <taxon>Parabasalia</taxon>
        <taxon>Tritrichomonadida</taxon>
        <taxon>Tritrichomonadidae</taxon>
        <taxon>Tritrichomonas</taxon>
    </lineage>
</organism>
<evidence type="ECO:0000256" key="6">
    <source>
        <dbReference type="ARBA" id="ARBA00022723"/>
    </source>
</evidence>
<gene>
    <name evidence="15" type="ORF">TRFO_26135</name>
</gene>
<dbReference type="PROSITE" id="PS50108">
    <property type="entry name" value="CRIB"/>
    <property type="match status" value="1"/>
</dbReference>
<dbReference type="FunFam" id="1.10.510.10:FF:000768">
    <property type="entry name" value="Non-specific serine/threonine protein kinase"/>
    <property type="match status" value="1"/>
</dbReference>
<dbReference type="InterPro" id="IPR033923">
    <property type="entry name" value="PAK_BD"/>
</dbReference>
<evidence type="ECO:0000256" key="2">
    <source>
        <dbReference type="ARBA" id="ARBA00008874"/>
    </source>
</evidence>
<protein>
    <recommendedName>
        <fullName evidence="3">non-specific serine/threonine protein kinase</fullName>
        <ecNumber evidence="3">2.7.11.1</ecNumber>
    </recommendedName>
</protein>
<dbReference type="Pfam" id="PF00069">
    <property type="entry name" value="Pkinase"/>
    <property type="match status" value="1"/>
</dbReference>
<dbReference type="Pfam" id="PF00786">
    <property type="entry name" value="PBD"/>
    <property type="match status" value="1"/>
</dbReference>
<dbReference type="OrthoDB" id="2914378at2759"/>
<keyword evidence="4" id="KW-0723">Serine/threonine-protein kinase</keyword>
<reference evidence="15" key="1">
    <citation type="submission" date="2016-10" db="EMBL/GenBank/DDBJ databases">
        <authorList>
            <person name="Benchimol M."/>
            <person name="Almeida L.G."/>
            <person name="Vasconcelos A.T."/>
            <person name="Perreira-Neves A."/>
            <person name="Rosa I.A."/>
            <person name="Tasca T."/>
            <person name="Bogo M.R."/>
            <person name="de Souza W."/>
        </authorList>
    </citation>
    <scope>NUCLEOTIDE SEQUENCE [LARGE SCALE GENOMIC DNA]</scope>
    <source>
        <strain evidence="15">K</strain>
    </source>
</reference>
<dbReference type="RefSeq" id="XP_068359062.1">
    <property type="nucleotide sequence ID" value="XM_068504764.1"/>
</dbReference>
<keyword evidence="9" id="KW-0067">ATP-binding</keyword>
<dbReference type="EC" id="2.7.11.1" evidence="3"/>
<dbReference type="GO" id="GO:0046872">
    <property type="term" value="F:metal ion binding"/>
    <property type="evidence" value="ECO:0007669"/>
    <property type="project" value="UniProtKB-KW"/>
</dbReference>
<keyword evidence="8 15" id="KW-0418">Kinase</keyword>
<evidence type="ECO:0000256" key="9">
    <source>
        <dbReference type="ARBA" id="ARBA00022840"/>
    </source>
</evidence>
<evidence type="ECO:0000256" key="11">
    <source>
        <dbReference type="ARBA" id="ARBA00047899"/>
    </source>
</evidence>
<comment type="cofactor">
    <cofactor evidence="1">
        <name>Mg(2+)</name>
        <dbReference type="ChEBI" id="CHEBI:18420"/>
    </cofactor>
</comment>
<dbReference type="GO" id="GO:0005524">
    <property type="term" value="F:ATP binding"/>
    <property type="evidence" value="ECO:0007669"/>
    <property type="project" value="UniProtKB-KW"/>
</dbReference>
<dbReference type="PROSITE" id="PS50011">
    <property type="entry name" value="PROTEIN_KINASE_DOM"/>
    <property type="match status" value="1"/>
</dbReference>
<evidence type="ECO:0000256" key="4">
    <source>
        <dbReference type="ARBA" id="ARBA00022527"/>
    </source>
</evidence>
<keyword evidence="6" id="KW-0479">Metal-binding</keyword>
<evidence type="ECO:0000256" key="3">
    <source>
        <dbReference type="ARBA" id="ARBA00012513"/>
    </source>
</evidence>
<dbReference type="GeneID" id="94839468"/>
<evidence type="ECO:0000313" key="16">
    <source>
        <dbReference type="Proteomes" id="UP000179807"/>
    </source>
</evidence>
<dbReference type="InterPro" id="IPR000719">
    <property type="entry name" value="Prot_kinase_dom"/>
</dbReference>
<evidence type="ECO:0000259" key="14">
    <source>
        <dbReference type="PROSITE" id="PS50108"/>
    </source>
</evidence>
<comment type="caution">
    <text evidence="15">The sequence shown here is derived from an EMBL/GenBank/DDBJ whole genome shotgun (WGS) entry which is preliminary data.</text>
</comment>
<keyword evidence="7" id="KW-0547">Nucleotide-binding</keyword>
<evidence type="ECO:0000256" key="7">
    <source>
        <dbReference type="ARBA" id="ARBA00022741"/>
    </source>
</evidence>
<evidence type="ECO:0000313" key="15">
    <source>
        <dbReference type="EMBL" id="OHT05926.1"/>
    </source>
</evidence>
<keyword evidence="16" id="KW-1185">Reference proteome</keyword>
<sequence>MSAYKDIDISKPYNVKQGIKVTMDAESGLYENVPSNMVSTIGESVVNSVVSNNNIDKDLRVQKLVLKTKKPIISRPTEFEHVTHVEFDPSLGYIGIPPEWEKQLKTSGISREDVLNNPQEVLDAMSFINNPRQTLMPIDISQSEGFFVQLPEINDIVKEIDPREILTDMKKTDEGSTCTIYTAKLDGKIVAVKEMLLDSNNEECLLDETRLMASMNHSHIVKFYSAYRVRNTLWIVMEHMDGGSLTNAATYCECQEAHIAYFAREVLIALDYMHSQRKIHRDIKTDNVLITSDGNVKLADFGYAAQLFNEGENRKSVVGTPYWMAPELIKGIPYSYKVDIWSLGVMCRELAEGDPPYVELPPMKALFEITSKGLPEISQKEKRSPEFLDFLDLCLKRNPDERPTANKLLNHPFLLKACEKKYIPALLQLAAELAGNEKYEDF</sequence>
<dbReference type="Gene3D" id="1.10.510.10">
    <property type="entry name" value="Transferase(Phosphotransferase) domain 1"/>
    <property type="match status" value="1"/>
</dbReference>
<evidence type="ECO:0000259" key="13">
    <source>
        <dbReference type="PROSITE" id="PS50011"/>
    </source>
</evidence>
<dbReference type="PANTHER" id="PTHR45832">
    <property type="entry name" value="SERINE/THREONINE-PROTEIN KINASE SAMKA-RELATED-RELATED"/>
    <property type="match status" value="1"/>
</dbReference>
<name>A0A1J4K8D3_9EUKA</name>
<evidence type="ECO:0000256" key="12">
    <source>
        <dbReference type="ARBA" id="ARBA00048679"/>
    </source>
</evidence>
<dbReference type="Proteomes" id="UP000179807">
    <property type="component" value="Unassembled WGS sequence"/>
</dbReference>
<dbReference type="InterPro" id="IPR036936">
    <property type="entry name" value="CRIB_dom_sf"/>
</dbReference>
<feature type="domain" description="Protein kinase" evidence="13">
    <location>
        <begin position="166"/>
        <end position="414"/>
    </location>
</feature>
<dbReference type="SMART" id="SM00285">
    <property type="entry name" value="PBD"/>
    <property type="match status" value="2"/>
</dbReference>
<dbReference type="VEuPathDB" id="TrichDB:TRFO_26135"/>
<proteinExistence type="inferred from homology"/>
<dbReference type="InterPro" id="IPR051931">
    <property type="entry name" value="PAK3-like"/>
</dbReference>
<dbReference type="GO" id="GO:0106310">
    <property type="term" value="F:protein serine kinase activity"/>
    <property type="evidence" value="ECO:0007669"/>
    <property type="project" value="RHEA"/>
</dbReference>
<dbReference type="InterPro" id="IPR011009">
    <property type="entry name" value="Kinase-like_dom_sf"/>
</dbReference>
<accession>A0A1J4K8D3</accession>
<dbReference type="EMBL" id="MLAK01000741">
    <property type="protein sequence ID" value="OHT05926.1"/>
    <property type="molecule type" value="Genomic_DNA"/>
</dbReference>
<keyword evidence="10" id="KW-0460">Magnesium</keyword>
<keyword evidence="5" id="KW-0808">Transferase</keyword>